<gene>
    <name evidence="1" type="ORF">HX837_07240</name>
</gene>
<comment type="caution">
    <text evidence="1">The sequence shown here is derived from an EMBL/GenBank/DDBJ whole genome shotgun (WGS) entry which is preliminary data.</text>
</comment>
<protein>
    <submittedName>
        <fullName evidence="1">Uncharacterized protein</fullName>
    </submittedName>
</protein>
<dbReference type="EMBL" id="JACASV010000082">
    <property type="protein sequence ID" value="NWJ43974.1"/>
    <property type="molecule type" value="Genomic_DNA"/>
</dbReference>
<sequence length="50" mass="5498">MSKTKMARGADRGGTPEVVAKAGIQRESGWLYFIDKEGDVSRAKMARGRK</sequence>
<organism evidence="1 2">
    <name type="scientific">Marine Group I thaumarchaeote</name>
    <dbReference type="NCBI Taxonomy" id="2511932"/>
    <lineage>
        <taxon>Archaea</taxon>
        <taxon>Nitrososphaerota</taxon>
        <taxon>Marine Group I</taxon>
    </lineage>
</organism>
<dbReference type="AlphaFoldDB" id="A0A7K4MSU8"/>
<evidence type="ECO:0000313" key="1">
    <source>
        <dbReference type="EMBL" id="NWJ43974.1"/>
    </source>
</evidence>
<evidence type="ECO:0000313" key="2">
    <source>
        <dbReference type="Proteomes" id="UP000523105"/>
    </source>
</evidence>
<dbReference type="Proteomes" id="UP000523105">
    <property type="component" value="Unassembled WGS sequence"/>
</dbReference>
<accession>A0A7K4MSU8</accession>
<name>A0A7K4MSU8_9ARCH</name>
<proteinExistence type="predicted"/>
<reference evidence="1 2" key="1">
    <citation type="journal article" date="2019" name="Environ. Microbiol.">
        <title>Genomics insights into ecotype formation of ammonia-oxidizing archaea in the deep ocean.</title>
        <authorList>
            <person name="Wang Y."/>
            <person name="Huang J.M."/>
            <person name="Cui G.J."/>
            <person name="Nunoura T."/>
            <person name="Takaki Y."/>
            <person name="Li W.L."/>
            <person name="Li J."/>
            <person name="Gao Z.M."/>
            <person name="Takai K."/>
            <person name="Zhang A.Q."/>
            <person name="Stepanauskas R."/>
        </authorList>
    </citation>
    <scope>NUCLEOTIDE SEQUENCE [LARGE SCALE GENOMIC DNA]</scope>
    <source>
        <strain evidence="1 2">L15b</strain>
    </source>
</reference>